<dbReference type="HOGENOM" id="CLU_095331_0_0_11"/>
<dbReference type="KEGG" id="mmar:MODMU_3667"/>
<dbReference type="OrthoDB" id="6624781at2"/>
<dbReference type="Gene3D" id="3.10.180.10">
    <property type="entry name" value="2,3-Dihydroxybiphenyl 1,2-Dioxygenase, domain 1"/>
    <property type="match status" value="1"/>
</dbReference>
<protein>
    <submittedName>
        <fullName evidence="1">Uncharacterized protein</fullName>
    </submittedName>
</protein>
<dbReference type="SUPFAM" id="SSF54593">
    <property type="entry name" value="Glyoxalase/Bleomycin resistance protein/Dihydroxybiphenyl dioxygenase"/>
    <property type="match status" value="1"/>
</dbReference>
<dbReference type="AlphaFoldDB" id="I4F0B4"/>
<proteinExistence type="predicted"/>
<dbReference type="InterPro" id="IPR029068">
    <property type="entry name" value="Glyas_Bleomycin-R_OHBP_Dase"/>
</dbReference>
<evidence type="ECO:0000313" key="1">
    <source>
        <dbReference type="EMBL" id="CCH89077.1"/>
    </source>
</evidence>
<name>I4F0B4_MODI5</name>
<dbReference type="PATRIC" id="fig|477641.3.peg.3480"/>
<dbReference type="eggNOG" id="COG0346">
    <property type="taxonomic scope" value="Bacteria"/>
</dbReference>
<gene>
    <name evidence="1" type="ordered locus">MODMU_3667</name>
</gene>
<dbReference type="STRING" id="477641.MODMU_3667"/>
<dbReference type="Proteomes" id="UP000006461">
    <property type="component" value="Chromosome"/>
</dbReference>
<accession>I4F0B4</accession>
<reference evidence="1 2" key="1">
    <citation type="journal article" date="2012" name="J. Bacteriol.">
        <title>Genome Sequence of Radiation-Resistant Modestobacter marinus Strain BC501, a Representative Actinobacterium That Thrives on Calcareous Stone Surfaces.</title>
        <authorList>
            <person name="Normand P."/>
            <person name="Gury J."/>
            <person name="Pujic P."/>
            <person name="Chouaia B."/>
            <person name="Crotti E."/>
            <person name="Brusetti L."/>
            <person name="Daffonchio D."/>
            <person name="Vacherie B."/>
            <person name="Barbe V."/>
            <person name="Medigue C."/>
            <person name="Calteau A."/>
            <person name="Ghodhbane-Gtari F."/>
            <person name="Essoussi I."/>
            <person name="Nouioui I."/>
            <person name="Abbassi-Ghozzi I."/>
            <person name="Gtari M."/>
        </authorList>
    </citation>
    <scope>NUCLEOTIDE SEQUENCE [LARGE SCALE GENOMIC DNA]</scope>
    <source>
        <strain evidence="2">BC 501</strain>
    </source>
</reference>
<keyword evidence="2" id="KW-1185">Reference proteome</keyword>
<dbReference type="EMBL" id="FO203431">
    <property type="protein sequence ID" value="CCH89077.1"/>
    <property type="molecule type" value="Genomic_DNA"/>
</dbReference>
<sequence length="243" mass="26080">MTGERTVPLLPCASIDEMADFSGCLGFETTYRQLKPNLYLALRREDLHLHYFGLPDFRAVDSYGSCLVLVPDPGALFDAFAAGLRSRYGSVPFRGFPRITRPRRRKNADGHTGFSLVDPSGNWIRVLADRAGELPDGAGEESRLGRSLADAVVLADSKGDLAQAVKVLSGALRRAAGEPASTERAEALAYLAEVALGVDDPATATAALDELDGLVLPDDRDSTTARRQAAELRAVLQRGARSP</sequence>
<evidence type="ECO:0000313" key="2">
    <source>
        <dbReference type="Proteomes" id="UP000006461"/>
    </source>
</evidence>
<organism evidence="1 2">
    <name type="scientific">Modestobacter italicus (strain DSM 44449 / CECT 9708 / BC 501)</name>
    <dbReference type="NCBI Taxonomy" id="2732864"/>
    <lineage>
        <taxon>Bacteria</taxon>
        <taxon>Bacillati</taxon>
        <taxon>Actinomycetota</taxon>
        <taxon>Actinomycetes</taxon>
        <taxon>Geodermatophilales</taxon>
        <taxon>Geodermatophilaceae</taxon>
        <taxon>Modestobacter</taxon>
    </lineage>
</organism>
<dbReference type="OMA" id="TIPILPC"/>